<dbReference type="Proteomes" id="UP000035681">
    <property type="component" value="Unplaced"/>
</dbReference>
<name>A0A0K0DS51_STRER</name>
<evidence type="ECO:0000313" key="3">
    <source>
        <dbReference type="WBParaSite" id="TCONS_00012905.p1"/>
    </source>
</evidence>
<dbReference type="WBParaSite" id="SSTP_0000006000.1">
    <property type="protein sequence ID" value="SSTP_0000006000.1"/>
    <property type="gene ID" value="SSTP_0000006000"/>
</dbReference>
<evidence type="ECO:0000313" key="1">
    <source>
        <dbReference type="Proteomes" id="UP000035681"/>
    </source>
</evidence>
<dbReference type="AlphaFoldDB" id="A0A0K0DS51"/>
<protein>
    <submittedName>
        <fullName evidence="2">Cytochrome P450</fullName>
    </submittedName>
    <submittedName>
        <fullName evidence="3">Reverse transcriptase zinc-binding domain-containing protein</fullName>
    </submittedName>
</protein>
<reference evidence="2" key="1">
    <citation type="submission" date="2015-08" db="UniProtKB">
        <authorList>
            <consortium name="WormBaseParasite"/>
        </authorList>
    </citation>
    <scope>IDENTIFICATION</scope>
</reference>
<dbReference type="STRING" id="6248.A0A0K0DS51"/>
<organism evidence="2">
    <name type="scientific">Strongyloides stercoralis</name>
    <name type="common">Threadworm</name>
    <dbReference type="NCBI Taxonomy" id="6248"/>
    <lineage>
        <taxon>Eukaryota</taxon>
        <taxon>Metazoa</taxon>
        <taxon>Ecdysozoa</taxon>
        <taxon>Nematoda</taxon>
        <taxon>Chromadorea</taxon>
        <taxon>Rhabditida</taxon>
        <taxon>Tylenchina</taxon>
        <taxon>Panagrolaimomorpha</taxon>
        <taxon>Strongyloidoidea</taxon>
        <taxon>Strongyloididae</taxon>
        <taxon>Strongyloides</taxon>
    </lineage>
</organism>
<evidence type="ECO:0000313" key="2">
    <source>
        <dbReference type="WBParaSite" id="SSTP_0000006000.1"/>
    </source>
</evidence>
<sequence>MGGLGLKDPVFEYQLSHVISAIYMIFSNDLRGITQCLLSWIINGKRKILKDMVHTLKMIKENFDTKDIQITYDNDITHLNLFDKELTNSKDASTISKIC</sequence>
<accession>A0A0K0DS51</accession>
<dbReference type="WBParaSite" id="TCONS_00012905.p1">
    <property type="protein sequence ID" value="TCONS_00012905.p1"/>
    <property type="gene ID" value="XLOC_008648"/>
</dbReference>
<keyword evidence="1" id="KW-1185">Reference proteome</keyword>
<proteinExistence type="predicted"/>